<dbReference type="EMBL" id="BMJJ01000020">
    <property type="protein sequence ID" value="GGD42602.1"/>
    <property type="molecule type" value="Genomic_DNA"/>
</dbReference>
<dbReference type="Pfam" id="PF03288">
    <property type="entry name" value="Pox_D5"/>
    <property type="match status" value="1"/>
</dbReference>
<dbReference type="AlphaFoldDB" id="A0A916YGQ7"/>
<reference evidence="7" key="1">
    <citation type="journal article" date="2014" name="Int. J. Syst. Evol. Microbiol.">
        <title>Complete genome sequence of Corynebacterium casei LMG S-19264T (=DSM 44701T), isolated from a smear-ripened cheese.</title>
        <authorList>
            <consortium name="US DOE Joint Genome Institute (JGI-PGF)"/>
            <person name="Walter F."/>
            <person name="Albersmeier A."/>
            <person name="Kalinowski J."/>
            <person name="Ruckert C."/>
        </authorList>
    </citation>
    <scope>NUCLEOTIDE SEQUENCE</scope>
    <source>
        <strain evidence="7">CGMCC 1.15493</strain>
    </source>
</reference>
<proteinExistence type="predicted"/>
<evidence type="ECO:0000256" key="2">
    <source>
        <dbReference type="ARBA" id="ARBA00022801"/>
    </source>
</evidence>
<dbReference type="GO" id="GO:0016787">
    <property type="term" value="F:hydrolase activity"/>
    <property type="evidence" value="ECO:0007669"/>
    <property type="project" value="UniProtKB-KW"/>
</dbReference>
<dbReference type="InterPro" id="IPR004968">
    <property type="entry name" value="DNA_primase/NTPase_C"/>
</dbReference>
<evidence type="ECO:0000256" key="4">
    <source>
        <dbReference type="ARBA" id="ARBA00022840"/>
    </source>
</evidence>
<sequence>MADENKGNGLEKVRSIIAEAEKQSRPSEPREIVRFDGMERVDTNADVLRIGDIEIARSLIEPGEAFLIEAAIQAEQELRLGRLPREAIASSQKAFSEGLDLARGIAAARDCAELEQNDRDNAVRFLRHYPKEFLYVRGRGIFAWTGTHYEFNGGSDRALVRAGEVAKAIHREARFVHGRDKKETEQRRMRRHTFACTSGSHRPQNNMILQMQARRSVDANDLDAADLRFITRNGTVEFKAGEEPGAWSFDFAETHNPDHLSSRRVEVDYRQGAECPKWRAFLAQMQPEEEKRTFLQRWAGLGLLGAMDHQSFVVHYGTGANGKSTYAAALARIMGGYAVNARPESVLSSAQRSGKDASPDLARLIGVRLVQVHEYPRGGVIDETIVKTVTGGEKIVVRNNYESFFELAPRFKLEIYANDKPGIQGGTEGIWRRVKLVEWSAFIPVEQRRPMAALLAEFEEESAGILNWMIDGALLYLEDGLKPPKSVTDATTEYRDESDPVGVFLRECIKDDPGNRVSARHMLDSFERWCAANAVRPMSQKRFGAALTTHGLHKFTSSGTWYSDVILHNVPDVDPLPRAPTREPSEENA</sequence>
<feature type="region of interest" description="Disordered" evidence="5">
    <location>
        <begin position="1"/>
        <end position="28"/>
    </location>
</feature>
<dbReference type="Proteomes" id="UP000613160">
    <property type="component" value="Unassembled WGS sequence"/>
</dbReference>
<keyword evidence="2" id="KW-0378">Hydrolase</keyword>
<evidence type="ECO:0000259" key="6">
    <source>
        <dbReference type="PROSITE" id="PS51206"/>
    </source>
</evidence>
<evidence type="ECO:0000313" key="7">
    <source>
        <dbReference type="EMBL" id="GGD42602.1"/>
    </source>
</evidence>
<dbReference type="PANTHER" id="PTHR35372:SF2">
    <property type="entry name" value="SF3 HELICASE DOMAIN-CONTAINING PROTEIN"/>
    <property type="match status" value="1"/>
</dbReference>
<dbReference type="PANTHER" id="PTHR35372">
    <property type="entry name" value="ATP BINDING PROTEIN-RELATED"/>
    <property type="match status" value="1"/>
</dbReference>
<dbReference type="Gene3D" id="3.40.50.300">
    <property type="entry name" value="P-loop containing nucleotide triphosphate hydrolases"/>
    <property type="match status" value="1"/>
</dbReference>
<dbReference type="NCBIfam" id="TIGR01613">
    <property type="entry name" value="primase_Cterm"/>
    <property type="match status" value="1"/>
</dbReference>
<organism evidence="7 8">
    <name type="scientific">Aureimonas glaciei</name>
    <dbReference type="NCBI Taxonomy" id="1776957"/>
    <lineage>
        <taxon>Bacteria</taxon>
        <taxon>Pseudomonadati</taxon>
        <taxon>Pseudomonadota</taxon>
        <taxon>Alphaproteobacteria</taxon>
        <taxon>Hyphomicrobiales</taxon>
        <taxon>Aurantimonadaceae</taxon>
        <taxon>Aureimonas</taxon>
    </lineage>
</organism>
<reference evidence="7" key="2">
    <citation type="submission" date="2020-09" db="EMBL/GenBank/DDBJ databases">
        <authorList>
            <person name="Sun Q."/>
            <person name="Zhou Y."/>
        </authorList>
    </citation>
    <scope>NUCLEOTIDE SEQUENCE</scope>
    <source>
        <strain evidence="7">CGMCC 1.15493</strain>
    </source>
</reference>
<dbReference type="GO" id="GO:0004386">
    <property type="term" value="F:helicase activity"/>
    <property type="evidence" value="ECO:0007669"/>
    <property type="project" value="UniProtKB-KW"/>
</dbReference>
<keyword evidence="4" id="KW-0067">ATP-binding</keyword>
<protein>
    <submittedName>
        <fullName evidence="7">Phage protein</fullName>
    </submittedName>
</protein>
<dbReference type="PROSITE" id="PS51206">
    <property type="entry name" value="SF3_HELICASE_1"/>
    <property type="match status" value="1"/>
</dbReference>
<gene>
    <name evidence="7" type="ORF">GCM10011335_51640</name>
</gene>
<evidence type="ECO:0000256" key="5">
    <source>
        <dbReference type="SAM" id="MobiDB-lite"/>
    </source>
</evidence>
<keyword evidence="1" id="KW-0547">Nucleotide-binding</keyword>
<dbReference type="SMART" id="SM00885">
    <property type="entry name" value="D5_N"/>
    <property type="match status" value="1"/>
</dbReference>
<evidence type="ECO:0000256" key="1">
    <source>
        <dbReference type="ARBA" id="ARBA00022741"/>
    </source>
</evidence>
<dbReference type="RefSeq" id="WP_188855321.1">
    <property type="nucleotide sequence ID" value="NZ_BMJJ01000020.1"/>
</dbReference>
<dbReference type="InterPro" id="IPR014015">
    <property type="entry name" value="Helicase_SF3_DNA-vir"/>
</dbReference>
<dbReference type="GO" id="GO:0005524">
    <property type="term" value="F:ATP binding"/>
    <property type="evidence" value="ECO:0007669"/>
    <property type="project" value="UniProtKB-KW"/>
</dbReference>
<dbReference type="InterPro" id="IPR027417">
    <property type="entry name" value="P-loop_NTPase"/>
</dbReference>
<accession>A0A916YGQ7</accession>
<name>A0A916YGQ7_9HYPH</name>
<evidence type="ECO:0000256" key="3">
    <source>
        <dbReference type="ARBA" id="ARBA00022806"/>
    </source>
</evidence>
<evidence type="ECO:0000313" key="8">
    <source>
        <dbReference type="Proteomes" id="UP000613160"/>
    </source>
</evidence>
<dbReference type="InterPro" id="IPR051620">
    <property type="entry name" value="ORF904-like_C"/>
</dbReference>
<keyword evidence="3" id="KW-0347">Helicase</keyword>
<feature type="domain" description="SF3 helicase" evidence="6">
    <location>
        <begin position="290"/>
        <end position="452"/>
    </location>
</feature>
<dbReference type="InterPro" id="IPR014818">
    <property type="entry name" value="Phage/plasmid_primase_P4_C"/>
</dbReference>
<comment type="caution">
    <text evidence="7">The sequence shown here is derived from an EMBL/GenBank/DDBJ whole genome shotgun (WGS) entry which is preliminary data.</text>
</comment>
<keyword evidence="8" id="KW-1185">Reference proteome</keyword>
<dbReference type="SUPFAM" id="SSF52540">
    <property type="entry name" value="P-loop containing nucleoside triphosphate hydrolases"/>
    <property type="match status" value="1"/>
</dbReference>
<dbReference type="InterPro" id="IPR006500">
    <property type="entry name" value="Helicase_put_C_phage/plasmid"/>
</dbReference>
<dbReference type="Pfam" id="PF08706">
    <property type="entry name" value="D5_N"/>
    <property type="match status" value="1"/>
</dbReference>